<dbReference type="PRINTS" id="PR00922">
    <property type="entry name" value="DADACBPTASE3"/>
</dbReference>
<evidence type="ECO:0000313" key="3">
    <source>
        <dbReference type="EMBL" id="EAZ90830.1"/>
    </source>
</evidence>
<dbReference type="InterPro" id="IPR000667">
    <property type="entry name" value="Peptidase_S13"/>
</dbReference>
<dbReference type="GO" id="GO:0004185">
    <property type="term" value="F:serine-type carboxypeptidase activity"/>
    <property type="evidence" value="ECO:0007669"/>
    <property type="project" value="InterPro"/>
</dbReference>
<sequence length="493" mass="55300">MNCYYLNLRKIKIFGLILSFIFTFSLPLKANEGNSNINSNIENMSVCKTDLKQKIDNILNQEKLRRSHWGILVKTLDKQTTLYDLNSQKYFIPASNIKLLTTAAALIKYDSNYQIKTPVYSSESSPNLTVLKVIGQGDPTLNSQQLETLAQQLKRKGIQHIENLIVEDTSFNDQIINSTWEWEDIQFYYATSVNSLILNENAVVLILTPQKLGEKLTMEWSDPIAAKQWTVNNQTITGEQDSHYSVSINRNFEKPLLTITGSLASNSEPDPFGMAVVNPGKYFLDSLKFYLEREGINVVNSDVIYDDGKIENLEKIIEISSSPLQEIITKANQESNNLYAESLLNLLVDNTLENSAIDNLKAILTQLGLDPNLYHLKDGSGLSRHNLATPEALVNLLTLMEQTPKAKMYRDSLAVGGINGTLKNRFKETIIEGKIQGKTGTLSGSSSLSGYIEPTNYEQLAFSIMVNQSDLPASELRNIIDQIIIYLGHLKQC</sequence>
<dbReference type="eggNOG" id="COG2027">
    <property type="taxonomic scope" value="Bacteria"/>
</dbReference>
<organism evidence="3 4">
    <name type="scientific">Crocosphaera chwakensis CCY0110</name>
    <dbReference type="NCBI Taxonomy" id="391612"/>
    <lineage>
        <taxon>Bacteria</taxon>
        <taxon>Bacillati</taxon>
        <taxon>Cyanobacteriota</taxon>
        <taxon>Cyanophyceae</taxon>
        <taxon>Oscillatoriophycideae</taxon>
        <taxon>Chroococcales</taxon>
        <taxon>Aphanothecaceae</taxon>
        <taxon>Crocosphaera</taxon>
        <taxon>Crocosphaera chwakensis</taxon>
    </lineage>
</organism>
<dbReference type="Gene3D" id="3.40.710.10">
    <property type="entry name" value="DD-peptidase/beta-lactamase superfamily"/>
    <property type="match status" value="2"/>
</dbReference>
<accession>A3IRX9</accession>
<comment type="similarity">
    <text evidence="1">Belongs to the peptidase S13 family.</text>
</comment>
<dbReference type="PANTHER" id="PTHR30023">
    <property type="entry name" value="D-ALANYL-D-ALANINE CARBOXYPEPTIDASE"/>
    <property type="match status" value="1"/>
</dbReference>
<proteinExistence type="inferred from homology"/>
<reference evidence="3 4" key="1">
    <citation type="submission" date="2007-03" db="EMBL/GenBank/DDBJ databases">
        <authorList>
            <person name="Stal L."/>
            <person name="Ferriera S."/>
            <person name="Johnson J."/>
            <person name="Kravitz S."/>
            <person name="Beeson K."/>
            <person name="Sutton G."/>
            <person name="Rogers Y.-H."/>
            <person name="Friedman R."/>
            <person name="Frazier M."/>
            <person name="Venter J.C."/>
        </authorList>
    </citation>
    <scope>NUCLEOTIDE SEQUENCE [LARGE SCALE GENOMIC DNA]</scope>
    <source>
        <strain evidence="3 4">CCY0110</strain>
    </source>
</reference>
<keyword evidence="2" id="KW-0378">Hydrolase</keyword>
<dbReference type="GO" id="GO:0006508">
    <property type="term" value="P:proteolysis"/>
    <property type="evidence" value="ECO:0007669"/>
    <property type="project" value="InterPro"/>
</dbReference>
<dbReference type="Pfam" id="PF02113">
    <property type="entry name" value="Peptidase_S13"/>
    <property type="match status" value="1"/>
</dbReference>
<dbReference type="MEROPS" id="S13.002"/>
<name>A3IRX9_9CHRO</name>
<protein>
    <recommendedName>
        <fullName evidence="5">D-alanyl-D-alanine carboxypeptidase/D-alanyl-D-alanine-endopeptidase</fullName>
    </recommendedName>
</protein>
<dbReference type="SUPFAM" id="SSF56601">
    <property type="entry name" value="beta-lactamase/transpeptidase-like"/>
    <property type="match status" value="1"/>
</dbReference>
<comment type="caution">
    <text evidence="3">The sequence shown here is derived from an EMBL/GenBank/DDBJ whole genome shotgun (WGS) entry which is preliminary data.</text>
</comment>
<dbReference type="GO" id="GO:0000270">
    <property type="term" value="P:peptidoglycan metabolic process"/>
    <property type="evidence" value="ECO:0007669"/>
    <property type="project" value="TreeGrafter"/>
</dbReference>
<keyword evidence="4" id="KW-1185">Reference proteome</keyword>
<dbReference type="OrthoDB" id="9802627at2"/>
<dbReference type="InterPro" id="IPR012338">
    <property type="entry name" value="Beta-lactam/transpept-like"/>
</dbReference>
<dbReference type="Proteomes" id="UP000003781">
    <property type="component" value="Unassembled WGS sequence"/>
</dbReference>
<evidence type="ECO:0008006" key="5">
    <source>
        <dbReference type="Google" id="ProtNLM"/>
    </source>
</evidence>
<evidence type="ECO:0000313" key="4">
    <source>
        <dbReference type="Proteomes" id="UP000003781"/>
    </source>
</evidence>
<dbReference type="NCBIfam" id="TIGR00666">
    <property type="entry name" value="PBP4"/>
    <property type="match status" value="1"/>
</dbReference>
<dbReference type="EMBL" id="AAXW01000020">
    <property type="protein sequence ID" value="EAZ90830.1"/>
    <property type="molecule type" value="Genomic_DNA"/>
</dbReference>
<evidence type="ECO:0000256" key="1">
    <source>
        <dbReference type="ARBA" id="ARBA00006096"/>
    </source>
</evidence>
<gene>
    <name evidence="3" type="ORF">CY0110_30401</name>
</gene>
<evidence type="ECO:0000256" key="2">
    <source>
        <dbReference type="ARBA" id="ARBA00022801"/>
    </source>
</evidence>
<dbReference type="PANTHER" id="PTHR30023:SF0">
    <property type="entry name" value="PENICILLIN-SENSITIVE CARBOXYPEPTIDASE A"/>
    <property type="match status" value="1"/>
</dbReference>
<dbReference type="AlphaFoldDB" id="A3IRX9"/>